<sequence length="850" mass="94536">MTHHILLKLTNSSRTILCPSHSLTPILPSLVALSTNVAPDTNAPLFLSPCLNSHIFETYILYYLRVFFGAVEQKSLQEQQKSGGDDDSADLVSLSIHQTIYFKLLMKLPVPLLRKIHLEARHFNLERLMVMIGVALRNRATRRESLESSIGTMERLLNRNVQDDETASKSMKERANTSSSPSENEAQTQKSPQTCPKESLIRFAYADTFDSSTITKRRFQHPFLSGDTFVLGSIQNLLLTKRSLYRFRLYIGGCMGHFALALIPCGATTVPKSQSTQLDPSLVRFVQLPSLGMQINTQNQVLFDLGIKQIQQQNTAVLEQLYEFVDGDASGGATQSQLSSLHDIHILWKKYDENAPSSTVDAPIIFQAFRIHHSAESYSEDDLLKQFHASSSITLNRDGNVSSPQSQAALDQQSTFSPSPPSSNPQEYPPHILSALPSLTAFQKLVLSSNTFGHKLYSTLTKTLDQSPQQRPHKNIVHSALSVHIILSLLMGGTSGKTLQQMGHLLTPFLTNEVSFPAIVHGMERELLQMLQTCGDQMEITNSVFIDNDFNLLEGFVGTARECYSSELKLLPFANSPNEARQSINSHVSTCTKGLIPNLLSDQMSITSDTRMVLVNTIYFRGTWKTQFDPRLTTQKQFQLLGNPKPHIVQMMSESGVRRQFGKHKWNAHGSEAALAFKSLSLAFNGSSAMLFLLPRNNSPHDLCQLEEIITNPDPDVLGRILREQSMTKMADIQIPKFKVDFSADLALLLQQLGMRDAFSTQNADFSQCYNRDDNAFNLYISKVIQKATLEVNEVGATASAATAVTLSFSGAPPKRETFIANRPFVCAVLTHSVQAPMPLIDFVARIVKP</sequence>
<feature type="compositionally biased region" description="Polar residues" evidence="3">
    <location>
        <begin position="176"/>
        <end position="194"/>
    </location>
</feature>
<dbReference type="EMBL" id="HBGD01005506">
    <property type="protein sequence ID" value="CAD9081329.1"/>
    <property type="molecule type" value="Transcribed_RNA"/>
</dbReference>
<feature type="region of interest" description="Disordered" evidence="3">
    <location>
        <begin position="161"/>
        <end position="194"/>
    </location>
</feature>
<dbReference type="Pfam" id="PF00079">
    <property type="entry name" value="Serpin"/>
    <property type="match status" value="1"/>
</dbReference>
<evidence type="ECO:0000256" key="1">
    <source>
        <dbReference type="ARBA" id="ARBA00009500"/>
    </source>
</evidence>
<reference evidence="5" key="1">
    <citation type="submission" date="2021-01" db="EMBL/GenBank/DDBJ databases">
        <authorList>
            <person name="Corre E."/>
            <person name="Pelletier E."/>
            <person name="Niang G."/>
            <person name="Scheremetjew M."/>
            <person name="Finn R."/>
            <person name="Kale V."/>
            <person name="Holt S."/>
            <person name="Cochrane G."/>
            <person name="Meng A."/>
            <person name="Brown T."/>
            <person name="Cohen L."/>
        </authorList>
    </citation>
    <scope>NUCLEOTIDE SEQUENCE</scope>
    <source>
        <strain evidence="5">WS</strain>
    </source>
</reference>
<gene>
    <name evidence="5" type="ORF">PCOS0759_LOCUS4569</name>
</gene>
<feature type="region of interest" description="Disordered" evidence="3">
    <location>
        <begin position="395"/>
        <end position="429"/>
    </location>
</feature>
<dbReference type="PANTHER" id="PTHR11461:SF211">
    <property type="entry name" value="GH10112P-RELATED"/>
    <property type="match status" value="1"/>
</dbReference>
<dbReference type="InterPro" id="IPR042178">
    <property type="entry name" value="Serpin_sf_1"/>
</dbReference>
<dbReference type="CDD" id="cd00172">
    <property type="entry name" value="serpin"/>
    <property type="match status" value="1"/>
</dbReference>
<name>A0A7S1KRT4_9EUKA</name>
<dbReference type="InterPro" id="IPR000215">
    <property type="entry name" value="Serpin_fam"/>
</dbReference>
<organism evidence="5">
    <name type="scientific">Percolomonas cosmopolitus</name>
    <dbReference type="NCBI Taxonomy" id="63605"/>
    <lineage>
        <taxon>Eukaryota</taxon>
        <taxon>Discoba</taxon>
        <taxon>Heterolobosea</taxon>
        <taxon>Tetramitia</taxon>
        <taxon>Eutetramitia</taxon>
        <taxon>Percolomonadidae</taxon>
        <taxon>Percolomonas</taxon>
    </lineage>
</organism>
<evidence type="ECO:0000313" key="5">
    <source>
        <dbReference type="EMBL" id="CAD9081329.1"/>
    </source>
</evidence>
<dbReference type="InterPro" id="IPR036186">
    <property type="entry name" value="Serpin_sf"/>
</dbReference>
<evidence type="ECO:0000259" key="4">
    <source>
        <dbReference type="SMART" id="SM00093"/>
    </source>
</evidence>
<dbReference type="SUPFAM" id="SSF56574">
    <property type="entry name" value="Serpins"/>
    <property type="match status" value="1"/>
</dbReference>
<feature type="domain" description="Serpin" evidence="4">
    <location>
        <begin position="461"/>
        <end position="850"/>
    </location>
</feature>
<dbReference type="InterPro" id="IPR023796">
    <property type="entry name" value="Serpin_dom"/>
</dbReference>
<comment type="similarity">
    <text evidence="1 2">Belongs to the serpin family.</text>
</comment>
<dbReference type="Gene3D" id="3.30.497.10">
    <property type="entry name" value="Antithrombin, subunit I, domain 2"/>
    <property type="match status" value="1"/>
</dbReference>
<dbReference type="InterPro" id="IPR042185">
    <property type="entry name" value="Serpin_sf_2"/>
</dbReference>
<dbReference type="InterPro" id="IPR023795">
    <property type="entry name" value="Serpin_CS"/>
</dbReference>
<dbReference type="Gene3D" id="2.30.39.10">
    <property type="entry name" value="Alpha-1-antitrypsin, domain 1"/>
    <property type="match status" value="1"/>
</dbReference>
<dbReference type="GO" id="GO:0004867">
    <property type="term" value="F:serine-type endopeptidase inhibitor activity"/>
    <property type="evidence" value="ECO:0007669"/>
    <property type="project" value="InterPro"/>
</dbReference>
<accession>A0A7S1KRT4</accession>
<dbReference type="GO" id="GO:0005615">
    <property type="term" value="C:extracellular space"/>
    <property type="evidence" value="ECO:0007669"/>
    <property type="project" value="InterPro"/>
</dbReference>
<dbReference type="SMART" id="SM00093">
    <property type="entry name" value="SERPIN"/>
    <property type="match status" value="1"/>
</dbReference>
<feature type="compositionally biased region" description="Basic and acidic residues" evidence="3">
    <location>
        <begin position="166"/>
        <end position="175"/>
    </location>
</feature>
<evidence type="ECO:0000256" key="3">
    <source>
        <dbReference type="SAM" id="MobiDB-lite"/>
    </source>
</evidence>
<evidence type="ECO:0000256" key="2">
    <source>
        <dbReference type="RuleBase" id="RU000411"/>
    </source>
</evidence>
<protein>
    <recommendedName>
        <fullName evidence="4">Serpin domain-containing protein</fullName>
    </recommendedName>
</protein>
<dbReference type="PROSITE" id="PS00284">
    <property type="entry name" value="SERPIN"/>
    <property type="match status" value="1"/>
</dbReference>
<feature type="compositionally biased region" description="Polar residues" evidence="3">
    <location>
        <begin position="395"/>
        <end position="411"/>
    </location>
</feature>
<dbReference type="PANTHER" id="PTHR11461">
    <property type="entry name" value="SERINE PROTEASE INHIBITOR, SERPIN"/>
    <property type="match status" value="1"/>
</dbReference>
<proteinExistence type="inferred from homology"/>
<dbReference type="AlphaFoldDB" id="A0A7S1KRT4"/>